<dbReference type="Gene3D" id="3.40.50.300">
    <property type="entry name" value="P-loop containing nucleotide triphosphate hydrolases"/>
    <property type="match status" value="1"/>
</dbReference>
<dbReference type="SUPFAM" id="SSF48452">
    <property type="entry name" value="TPR-like"/>
    <property type="match status" value="1"/>
</dbReference>
<evidence type="ECO:0000256" key="6">
    <source>
        <dbReference type="SAM" id="MobiDB-lite"/>
    </source>
</evidence>
<dbReference type="Pfam" id="PF03704">
    <property type="entry name" value="BTAD"/>
    <property type="match status" value="1"/>
</dbReference>
<dbReference type="GO" id="GO:0003677">
    <property type="term" value="F:DNA binding"/>
    <property type="evidence" value="ECO:0007669"/>
    <property type="project" value="UniProtKB-UniRule"/>
</dbReference>
<comment type="caution">
    <text evidence="8">The sequence shown here is derived from an EMBL/GenBank/DDBJ whole genome shotgun (WGS) entry which is preliminary data.</text>
</comment>
<dbReference type="SMART" id="SM01043">
    <property type="entry name" value="BTAD"/>
    <property type="match status" value="1"/>
</dbReference>
<dbReference type="PANTHER" id="PTHR35807:SF1">
    <property type="entry name" value="TRANSCRIPTIONAL REGULATOR REDD"/>
    <property type="match status" value="1"/>
</dbReference>
<dbReference type="InterPro" id="IPR036388">
    <property type="entry name" value="WH-like_DNA-bd_sf"/>
</dbReference>
<dbReference type="InterPro" id="IPR001867">
    <property type="entry name" value="OmpR/PhoB-type_DNA-bd"/>
</dbReference>
<dbReference type="Gene3D" id="1.25.40.10">
    <property type="entry name" value="Tetratricopeptide repeat domain"/>
    <property type="match status" value="1"/>
</dbReference>
<evidence type="ECO:0000256" key="1">
    <source>
        <dbReference type="ARBA" id="ARBA00005820"/>
    </source>
</evidence>
<keyword evidence="2" id="KW-0805">Transcription regulation</keyword>
<protein>
    <recommendedName>
        <fullName evidence="7">OmpR/PhoB-type domain-containing protein</fullName>
    </recommendedName>
</protein>
<feature type="region of interest" description="Disordered" evidence="6">
    <location>
        <begin position="267"/>
        <end position="293"/>
    </location>
</feature>
<dbReference type="GO" id="GO:0006355">
    <property type="term" value="P:regulation of DNA-templated transcription"/>
    <property type="evidence" value="ECO:0007669"/>
    <property type="project" value="InterPro"/>
</dbReference>
<dbReference type="GO" id="GO:0000160">
    <property type="term" value="P:phosphorelay signal transduction system"/>
    <property type="evidence" value="ECO:0007669"/>
    <property type="project" value="InterPro"/>
</dbReference>
<dbReference type="AlphaFoldDB" id="A0A919MEI6"/>
<dbReference type="InterPro" id="IPR011990">
    <property type="entry name" value="TPR-like_helical_dom_sf"/>
</dbReference>
<dbReference type="SUPFAM" id="SSF46894">
    <property type="entry name" value="C-terminal effector domain of the bipartite response regulators"/>
    <property type="match status" value="1"/>
</dbReference>
<dbReference type="InterPro" id="IPR027417">
    <property type="entry name" value="P-loop_NTPase"/>
</dbReference>
<evidence type="ECO:0000313" key="8">
    <source>
        <dbReference type="EMBL" id="GID68211.1"/>
    </source>
</evidence>
<comment type="similarity">
    <text evidence="1">Belongs to the AfsR/DnrI/RedD regulatory family.</text>
</comment>
<gene>
    <name evidence="8" type="ORF">Acy02nite_60920</name>
</gene>
<sequence>MIEHHSITHALRFTLLGPLRVHHGNTEITVAGGHQRTLLALLLARAGKPVGIPEIVNLLWDGEEVPDTAVNMVHRYVGLLRRALQPGLAARDGGRWLLSEAGGYRMAVSPQSLDLLDFRARVQQAHRLTGKGDDRAALHLYVDALALWTGRCAAGAGLAVTAHPDVVAIERELVAVTRDAATTALRHGDVTRVLPLLREVAARNPFDEAVHAHLLHALAADGNQAEAVSLYGETRRRLADELGISPGQELQAAFQAVLRGDQQKHRFRPQSDRAISPSAPERPALPATPAAHRIRPAQLPADLRFFTGRTTELARGAAHLRDQANGMPILAYDGMPGVGKSTLAVHLAHHLTGDFPDGQLYTDLHGYARTGQPADPAEVLRDLLIILGVDRATIPAGRDARAALFRSLLAGRRMLLLLDNARDADQVLPLLPGAGGNAVLITSRTRLTSLATQQGAHLATLDVLTAADARECLRVRLGAERVAAEPAVADEIAEHCGRLPLALAVCAARVTADPGRSLQSMVTELKQSSGTLDAFSDDHIDHDLRCVLARSYRLLTPGAARALRLLSLHPRPEITTESAVRLLGVPASQVVDQMKELARARLLSRDGSDRYRMHEIVRAFAAELRQATGGEADVAARRSLAVITAPEPGTRGARGDTGSARSHRAA</sequence>
<evidence type="ECO:0000313" key="9">
    <source>
        <dbReference type="Proteomes" id="UP000619479"/>
    </source>
</evidence>
<dbReference type="InterPro" id="IPR016032">
    <property type="entry name" value="Sig_transdc_resp-reg_C-effctor"/>
</dbReference>
<dbReference type="PROSITE" id="PS51755">
    <property type="entry name" value="OMPR_PHOB"/>
    <property type="match status" value="1"/>
</dbReference>
<feature type="region of interest" description="Disordered" evidence="6">
    <location>
        <begin position="645"/>
        <end position="666"/>
    </location>
</feature>
<dbReference type="Pfam" id="PF00931">
    <property type="entry name" value="NB-ARC"/>
    <property type="match status" value="1"/>
</dbReference>
<feature type="DNA-binding region" description="OmpR/PhoB-type" evidence="5">
    <location>
        <begin position="1"/>
        <end position="108"/>
    </location>
</feature>
<evidence type="ECO:0000256" key="3">
    <source>
        <dbReference type="ARBA" id="ARBA00023125"/>
    </source>
</evidence>
<evidence type="ECO:0000256" key="2">
    <source>
        <dbReference type="ARBA" id="ARBA00023015"/>
    </source>
</evidence>
<dbReference type="InterPro" id="IPR051677">
    <property type="entry name" value="AfsR-DnrI-RedD_regulator"/>
</dbReference>
<dbReference type="InterPro" id="IPR002182">
    <property type="entry name" value="NB-ARC"/>
</dbReference>
<dbReference type="GO" id="GO:0043531">
    <property type="term" value="F:ADP binding"/>
    <property type="evidence" value="ECO:0007669"/>
    <property type="project" value="InterPro"/>
</dbReference>
<evidence type="ECO:0000256" key="4">
    <source>
        <dbReference type="ARBA" id="ARBA00023163"/>
    </source>
</evidence>
<dbReference type="SUPFAM" id="SSF52540">
    <property type="entry name" value="P-loop containing nucleoside triphosphate hydrolases"/>
    <property type="match status" value="1"/>
</dbReference>
<dbReference type="PANTHER" id="PTHR35807">
    <property type="entry name" value="TRANSCRIPTIONAL REGULATOR REDD-RELATED"/>
    <property type="match status" value="1"/>
</dbReference>
<keyword evidence="4" id="KW-0804">Transcription</keyword>
<reference evidence="8" key="1">
    <citation type="submission" date="2021-01" db="EMBL/GenBank/DDBJ databases">
        <title>Whole genome shotgun sequence of Actinoplanes cyaneus NBRC 14990.</title>
        <authorList>
            <person name="Komaki H."/>
            <person name="Tamura T."/>
        </authorList>
    </citation>
    <scope>NUCLEOTIDE SEQUENCE</scope>
    <source>
        <strain evidence="8">NBRC 14990</strain>
    </source>
</reference>
<dbReference type="Gene3D" id="1.10.10.10">
    <property type="entry name" value="Winged helix-like DNA-binding domain superfamily/Winged helix DNA-binding domain"/>
    <property type="match status" value="1"/>
</dbReference>
<evidence type="ECO:0000259" key="7">
    <source>
        <dbReference type="PROSITE" id="PS51755"/>
    </source>
</evidence>
<dbReference type="InterPro" id="IPR005158">
    <property type="entry name" value="BTAD"/>
</dbReference>
<dbReference type="PRINTS" id="PR00364">
    <property type="entry name" value="DISEASERSIST"/>
</dbReference>
<name>A0A919MEI6_9ACTN</name>
<keyword evidence="3 5" id="KW-0238">DNA-binding</keyword>
<dbReference type="Proteomes" id="UP000619479">
    <property type="component" value="Unassembled WGS sequence"/>
</dbReference>
<dbReference type="SMART" id="SM00862">
    <property type="entry name" value="Trans_reg_C"/>
    <property type="match status" value="1"/>
</dbReference>
<dbReference type="RefSeq" id="WP_203747002.1">
    <property type="nucleotide sequence ID" value="NZ_BAAAUC010000055.1"/>
</dbReference>
<proteinExistence type="inferred from homology"/>
<evidence type="ECO:0000256" key="5">
    <source>
        <dbReference type="PROSITE-ProRule" id="PRU01091"/>
    </source>
</evidence>
<organism evidence="8 9">
    <name type="scientific">Actinoplanes cyaneus</name>
    <dbReference type="NCBI Taxonomy" id="52696"/>
    <lineage>
        <taxon>Bacteria</taxon>
        <taxon>Bacillati</taxon>
        <taxon>Actinomycetota</taxon>
        <taxon>Actinomycetes</taxon>
        <taxon>Micromonosporales</taxon>
        <taxon>Micromonosporaceae</taxon>
        <taxon>Actinoplanes</taxon>
    </lineage>
</organism>
<keyword evidence="9" id="KW-1185">Reference proteome</keyword>
<accession>A0A919MEI6</accession>
<dbReference type="EMBL" id="BOMH01000045">
    <property type="protein sequence ID" value="GID68211.1"/>
    <property type="molecule type" value="Genomic_DNA"/>
</dbReference>
<feature type="domain" description="OmpR/PhoB-type" evidence="7">
    <location>
        <begin position="1"/>
        <end position="108"/>
    </location>
</feature>